<sequence>MDRFARLAARLLSAPHGLVWHDVLLHPALPPRPRTSHSRLLTPGSTLLLYTDGLVEERRKDIDARIDRLARHLADAPPGIPLNALLRSLLRTTGASDARDDAFLLAVRVPARPMDCPPGSG</sequence>
<gene>
    <name evidence="3" type="ORF">QEZ40_005265</name>
</gene>
<evidence type="ECO:0000256" key="1">
    <source>
        <dbReference type="ARBA" id="ARBA00022801"/>
    </source>
</evidence>
<proteinExistence type="predicted"/>
<dbReference type="EMBL" id="JASITI010000005">
    <property type="protein sequence ID" value="MDK9495145.1"/>
    <property type="molecule type" value="Genomic_DNA"/>
</dbReference>
<feature type="domain" description="PX" evidence="2">
    <location>
        <begin position="1"/>
        <end position="97"/>
    </location>
</feature>
<comment type="caution">
    <text evidence="3">The sequence shown here is derived from an EMBL/GenBank/DDBJ whole genome shotgun (WGS) entry which is preliminary data.</text>
</comment>
<dbReference type="InterPro" id="IPR036457">
    <property type="entry name" value="PPM-type-like_dom_sf"/>
</dbReference>
<dbReference type="Proteomes" id="UP001223390">
    <property type="component" value="Unassembled WGS sequence"/>
</dbReference>
<evidence type="ECO:0000313" key="4">
    <source>
        <dbReference type="Proteomes" id="UP001223390"/>
    </source>
</evidence>
<dbReference type="PROSITE" id="PS50195">
    <property type="entry name" value="PX"/>
    <property type="match status" value="1"/>
</dbReference>
<dbReference type="PANTHER" id="PTHR43156">
    <property type="entry name" value="STAGE II SPORULATION PROTEIN E-RELATED"/>
    <property type="match status" value="1"/>
</dbReference>
<evidence type="ECO:0000313" key="3">
    <source>
        <dbReference type="EMBL" id="MDK9495145.1"/>
    </source>
</evidence>
<reference evidence="3 4" key="1">
    <citation type="submission" date="2023-05" db="EMBL/GenBank/DDBJ databases">
        <title>Sequencing and Assembly of Streptomyces sp. NP73.</title>
        <authorList>
            <person name="Konwar A.N."/>
            <person name="Saikia K."/>
            <person name="Thakur D."/>
        </authorList>
    </citation>
    <scope>NUCLEOTIDE SEQUENCE [LARGE SCALE GENOMIC DNA]</scope>
    <source>
        <strain evidence="3 4">NP73</strain>
    </source>
</reference>
<keyword evidence="1" id="KW-0378">Hydrolase</keyword>
<accession>A0ABT7GNI6</accession>
<keyword evidence="4" id="KW-1185">Reference proteome</keyword>
<organism evidence="3 4">
    <name type="scientific">Streptomyces katrae</name>
    <dbReference type="NCBI Taxonomy" id="68223"/>
    <lineage>
        <taxon>Bacteria</taxon>
        <taxon>Bacillati</taxon>
        <taxon>Actinomycetota</taxon>
        <taxon>Actinomycetes</taxon>
        <taxon>Kitasatosporales</taxon>
        <taxon>Streptomycetaceae</taxon>
        <taxon>Streptomyces</taxon>
    </lineage>
</organism>
<dbReference type="RefSeq" id="WP_285340819.1">
    <property type="nucleotide sequence ID" value="NZ_JASITI010000005.1"/>
</dbReference>
<evidence type="ECO:0000259" key="2">
    <source>
        <dbReference type="PROSITE" id="PS50195"/>
    </source>
</evidence>
<dbReference type="InterPro" id="IPR001932">
    <property type="entry name" value="PPM-type_phosphatase-like_dom"/>
</dbReference>
<dbReference type="InterPro" id="IPR001683">
    <property type="entry name" value="PX_dom"/>
</dbReference>
<dbReference type="Pfam" id="PF07228">
    <property type="entry name" value="SpoIIE"/>
    <property type="match status" value="1"/>
</dbReference>
<dbReference type="InterPro" id="IPR052016">
    <property type="entry name" value="Bact_Sigma-Reg"/>
</dbReference>
<dbReference type="PANTHER" id="PTHR43156:SF2">
    <property type="entry name" value="STAGE II SPORULATION PROTEIN E"/>
    <property type="match status" value="1"/>
</dbReference>
<protein>
    <submittedName>
        <fullName evidence="3">SpoIIE family protein phosphatase</fullName>
    </submittedName>
</protein>
<name>A0ABT7GNI6_9ACTN</name>
<dbReference type="Gene3D" id="3.60.40.10">
    <property type="entry name" value="PPM-type phosphatase domain"/>
    <property type="match status" value="1"/>
</dbReference>